<reference evidence="1" key="1">
    <citation type="submission" date="2024-05" db="EMBL/GenBank/DDBJ databases">
        <title>Planctomycetes of the genus Singulisphaera possess chitinolytic capabilities.</title>
        <authorList>
            <person name="Ivanova A."/>
        </authorList>
    </citation>
    <scope>NUCLEOTIDE SEQUENCE</scope>
    <source>
        <strain evidence="1">Ch08T</strain>
    </source>
</reference>
<organism evidence="1">
    <name type="scientific">Singulisphaera sp. Ch08</name>
    <dbReference type="NCBI Taxonomy" id="3120278"/>
    <lineage>
        <taxon>Bacteria</taxon>
        <taxon>Pseudomonadati</taxon>
        <taxon>Planctomycetota</taxon>
        <taxon>Planctomycetia</taxon>
        <taxon>Isosphaerales</taxon>
        <taxon>Isosphaeraceae</taxon>
        <taxon>Singulisphaera</taxon>
    </lineage>
</organism>
<sequence>MEHSTLPKPLLKIVEPKAGRRYSVGVEGKQDEGIQCIIRVEVPQGGKVPEAVIAQLLSGGLLSGSSIMNIKEKDGPNTWVLEGTLSVPARIGNYKIRAEGIQTLIVENEKGESEVPHKITRVQSPEIEIKVGK</sequence>
<evidence type="ECO:0000313" key="1">
    <source>
        <dbReference type="EMBL" id="XBH04567.1"/>
    </source>
</evidence>
<gene>
    <name evidence="1" type="ORF">V5E97_00725</name>
</gene>
<dbReference type="AlphaFoldDB" id="A0AAU7CGG3"/>
<name>A0AAU7CGG3_9BACT</name>
<protein>
    <submittedName>
        <fullName evidence="1">Uncharacterized protein</fullName>
    </submittedName>
</protein>
<accession>A0AAU7CGG3</accession>
<dbReference type="EMBL" id="CP155447">
    <property type="protein sequence ID" value="XBH04567.1"/>
    <property type="molecule type" value="Genomic_DNA"/>
</dbReference>
<proteinExistence type="predicted"/>
<dbReference type="RefSeq" id="WP_406697344.1">
    <property type="nucleotide sequence ID" value="NZ_CP155447.1"/>
</dbReference>